<feature type="transmembrane region" description="Helical" evidence="2">
    <location>
        <begin position="59"/>
        <end position="80"/>
    </location>
</feature>
<dbReference type="EMBL" id="CP018145">
    <property type="protein sequence ID" value="ASJ55796.1"/>
    <property type="molecule type" value="Genomic_DNA"/>
</dbReference>
<organism evidence="5 6">
    <name type="scientific">Brevibacillus formosus</name>
    <dbReference type="NCBI Taxonomy" id="54913"/>
    <lineage>
        <taxon>Bacteria</taxon>
        <taxon>Bacillati</taxon>
        <taxon>Bacillota</taxon>
        <taxon>Bacilli</taxon>
        <taxon>Bacillales</taxon>
        <taxon>Paenibacillaceae</taxon>
        <taxon>Brevibacillus</taxon>
    </lineage>
</organism>
<dbReference type="Gene3D" id="3.40.50.410">
    <property type="entry name" value="von Willebrand factor, type A domain"/>
    <property type="match status" value="1"/>
</dbReference>
<dbReference type="AlphaFoldDB" id="A0A220MKZ4"/>
<keyword evidence="2" id="KW-0472">Membrane</keyword>
<keyword evidence="2" id="KW-0812">Transmembrane</keyword>
<reference evidence="5 6" key="1">
    <citation type="submission" date="2016-11" db="EMBL/GenBank/DDBJ databases">
        <authorList>
            <person name="Jaros S."/>
            <person name="Januszkiewicz K."/>
            <person name="Wedrychowicz H."/>
        </authorList>
    </citation>
    <scope>NUCLEOTIDE SEQUENCE [LARGE SCALE GENOMIC DNA]</scope>
    <source>
        <strain evidence="5 6">NF2</strain>
    </source>
</reference>
<dbReference type="PANTHER" id="PTHR37464">
    <property type="entry name" value="BLL2463 PROTEIN"/>
    <property type="match status" value="1"/>
</dbReference>
<dbReference type="InterPro" id="IPR024163">
    <property type="entry name" value="Aerotolerance_reg_N"/>
</dbReference>
<feature type="compositionally biased region" description="Basic and acidic residues" evidence="1">
    <location>
        <begin position="576"/>
        <end position="585"/>
    </location>
</feature>
<evidence type="ECO:0000256" key="2">
    <source>
        <dbReference type="SAM" id="Phobius"/>
    </source>
</evidence>
<dbReference type="CDD" id="cd00198">
    <property type="entry name" value="vWFA"/>
    <property type="match status" value="1"/>
</dbReference>
<feature type="transmembrane region" description="Helical" evidence="2">
    <location>
        <begin position="601"/>
        <end position="620"/>
    </location>
</feature>
<evidence type="ECO:0000256" key="1">
    <source>
        <dbReference type="SAM" id="MobiDB-lite"/>
    </source>
</evidence>
<evidence type="ECO:0008006" key="7">
    <source>
        <dbReference type="Google" id="ProtNLM"/>
    </source>
</evidence>
<feature type="domain" description="Aerotolerance regulator N-terminal" evidence="3">
    <location>
        <begin position="1"/>
        <end position="78"/>
    </location>
</feature>
<dbReference type="InterPro" id="IPR036465">
    <property type="entry name" value="vWFA_dom_sf"/>
</dbReference>
<keyword evidence="2" id="KW-1133">Transmembrane helix</keyword>
<dbReference type="Pfam" id="PF13519">
    <property type="entry name" value="VWA_2"/>
    <property type="match status" value="1"/>
</dbReference>
<evidence type="ECO:0000259" key="4">
    <source>
        <dbReference type="Pfam" id="PF13519"/>
    </source>
</evidence>
<feature type="region of interest" description="Disordered" evidence="1">
    <location>
        <begin position="566"/>
        <end position="595"/>
    </location>
</feature>
<feature type="domain" description="VWFA" evidence="4">
    <location>
        <begin position="90"/>
        <end position="193"/>
    </location>
</feature>
<evidence type="ECO:0000313" key="6">
    <source>
        <dbReference type="Proteomes" id="UP000197781"/>
    </source>
</evidence>
<evidence type="ECO:0000259" key="3">
    <source>
        <dbReference type="Pfam" id="PF07584"/>
    </source>
</evidence>
<sequence>MQWMGLGNLWFALIIPAIIVLYLLKRKVEDRVIPSTLLWQRTMQSWEAVKPWERLRRNLLLLLQLLVACLLVLALIRPAVPTEGITSDHTILVLDTSGSMMAKEGNETRLERAVSQAKALVEKLGSGQTMTLIEAGREPNVLVSKSADKEPLLQAIEKLVPFSGTSDQIAALSLAGAIAENEPGSGVVWMGDGSGERKLDGGSVPAFSGSFQFMQMGSTRENTSIGVFVTQSTENGVEGLLRVDNHGSMPAKGKVTVFDEQDKLLDTDSFAIGAGSSQTFSFQKLAMSRVYRAVIEPEQDGLSQDNVMWSVPFAAGKGKAALYSPEGNRFLHQVLQTVGSLEVETIQQAPDAAAAARDLWVFDGVVPDQLPKGNILLIAPDKKTEWLPLAGEKELDQQPRPVSPDDPLLKHVDWRDVHVAKGYVLDEMPGMKPLVRAGDVDLVRAGIIDGRRMVIIGFDLHASDFPLRPAFPIFMQNVVNWLSPGQTAPIPTAHPGEVLTIPLSPGATTRTLTYPNGHQQSLTEDATSKTMQLPELTGLYRLDEGVDTGTKSTYFTVQMNEEESNITPKSVSVARKNAEEQKESEEATATDTTGAQGTKELTYWLAAFALLVLLVEWRVYQRGY</sequence>
<dbReference type="Proteomes" id="UP000197781">
    <property type="component" value="Chromosome"/>
</dbReference>
<name>A0A220MKZ4_9BACL</name>
<gene>
    <name evidence="5" type="ORF">BP422_20905</name>
</gene>
<dbReference type="SUPFAM" id="SSF53300">
    <property type="entry name" value="vWA-like"/>
    <property type="match status" value="1"/>
</dbReference>
<proteinExistence type="predicted"/>
<accession>A0A220MKZ4</accession>
<dbReference type="KEGG" id="bfm:BP422_20905"/>
<dbReference type="InterPro" id="IPR002035">
    <property type="entry name" value="VWF_A"/>
</dbReference>
<evidence type="ECO:0000313" key="5">
    <source>
        <dbReference type="EMBL" id="ASJ55796.1"/>
    </source>
</evidence>
<dbReference type="Pfam" id="PF07584">
    <property type="entry name" value="BatA"/>
    <property type="match status" value="1"/>
</dbReference>
<protein>
    <recommendedName>
        <fullName evidence="7">VWFA domain-containing protein</fullName>
    </recommendedName>
</protein>
<dbReference type="PANTHER" id="PTHR37464:SF1">
    <property type="entry name" value="BLL2463 PROTEIN"/>
    <property type="match status" value="1"/>
</dbReference>
<dbReference type="RefSeq" id="WP_088909422.1">
    <property type="nucleotide sequence ID" value="NZ_CP018145.1"/>
</dbReference>
<feature type="transmembrane region" description="Helical" evidence="2">
    <location>
        <begin position="6"/>
        <end position="24"/>
    </location>
</feature>